<protein>
    <submittedName>
        <fullName evidence="2">ATP-binding protein</fullName>
    </submittedName>
</protein>
<dbReference type="Pfam" id="PF13304">
    <property type="entry name" value="AAA_21"/>
    <property type="match status" value="1"/>
</dbReference>
<dbReference type="KEGG" id="buy:D8S85_21130"/>
<accession>A0A3S9VZ14</accession>
<dbReference type="InterPro" id="IPR027417">
    <property type="entry name" value="P-loop_NTPase"/>
</dbReference>
<organism evidence="2 3">
    <name type="scientific">Butyricimonas faecalis</name>
    <dbReference type="NCBI Taxonomy" id="2093856"/>
    <lineage>
        <taxon>Bacteria</taxon>
        <taxon>Pseudomonadati</taxon>
        <taxon>Bacteroidota</taxon>
        <taxon>Bacteroidia</taxon>
        <taxon>Bacteroidales</taxon>
        <taxon>Odoribacteraceae</taxon>
        <taxon>Butyricimonas</taxon>
    </lineage>
</organism>
<dbReference type="PANTHER" id="PTHR40396:SF1">
    <property type="entry name" value="ATPASE AAA-TYPE CORE DOMAIN-CONTAINING PROTEIN"/>
    <property type="match status" value="1"/>
</dbReference>
<evidence type="ECO:0000313" key="3">
    <source>
        <dbReference type="Proteomes" id="UP000270673"/>
    </source>
</evidence>
<keyword evidence="2" id="KW-0067">ATP-binding</keyword>
<keyword evidence="2" id="KW-0547">Nucleotide-binding</keyword>
<reference evidence="2 3" key="1">
    <citation type="submission" date="2018-10" db="EMBL/GenBank/DDBJ databases">
        <title>Butyricimonas faecalis sp. nov., isolated from human faeces and emended description of the genus Butyricimonas.</title>
        <authorList>
            <person name="Le Roy T."/>
            <person name="Van der Smissen P."/>
            <person name="Paquot A."/>
            <person name="Delzenne N."/>
            <person name="Muccioli G."/>
            <person name="Collet J.-F."/>
            <person name="Cani P.D."/>
        </authorList>
    </citation>
    <scope>NUCLEOTIDE SEQUENCE [LARGE SCALE GENOMIC DNA]</scope>
    <source>
        <strain evidence="2 3">H184</strain>
    </source>
</reference>
<dbReference type="Proteomes" id="UP000270673">
    <property type="component" value="Chromosome"/>
</dbReference>
<dbReference type="PANTHER" id="PTHR40396">
    <property type="entry name" value="ATPASE-LIKE PROTEIN"/>
    <property type="match status" value="1"/>
</dbReference>
<dbReference type="RefSeq" id="WP_106624227.1">
    <property type="nucleotide sequence ID" value="NZ_CP032819.1"/>
</dbReference>
<dbReference type="GO" id="GO:0016887">
    <property type="term" value="F:ATP hydrolysis activity"/>
    <property type="evidence" value="ECO:0007669"/>
    <property type="project" value="InterPro"/>
</dbReference>
<evidence type="ECO:0000259" key="1">
    <source>
        <dbReference type="Pfam" id="PF13304"/>
    </source>
</evidence>
<proteinExistence type="predicted"/>
<dbReference type="SUPFAM" id="SSF52540">
    <property type="entry name" value="P-loop containing nucleoside triphosphate hydrolases"/>
    <property type="match status" value="1"/>
</dbReference>
<dbReference type="EMBL" id="CP032819">
    <property type="protein sequence ID" value="AZS31804.1"/>
    <property type="molecule type" value="Genomic_DNA"/>
</dbReference>
<dbReference type="GO" id="GO:0005524">
    <property type="term" value="F:ATP binding"/>
    <property type="evidence" value="ECO:0007669"/>
    <property type="project" value="UniProtKB-KW"/>
</dbReference>
<sequence length="418" mass="48229">MILDIQIKNYRSFKDRCNFTMVATSTETKSNNVFVAPVSENDKERLLKIAIIYGANASGKTNIIRLLYALRSMISNMTADQGGEGIYLYEPFALDENSKNEPTEISISFIVNDIKHLYELTYNGEEFLSEKLTYFPKGVSAILFERVPVENNSKFKVYEPKYFTSIPKSKVQKFAVFSNKLILSKFLYDIPLDLITPAAKYLANIHIANGYHSRMINQLWDEFRDWLAEDEKRRNKLMELLAFADLGIKAFKIDVKETSLQKVLLTHERYHGDQRIEDIDFSFDNESYGTRQLFILGGKILQSLESGNPLFVDEMDTGFHTYISSFILDIFRDKEINKKNAQLILTTHDINLLDEDKLRRDQIWFTEKSEKGTSDLFSLSDFSGVREDTPFAKWYVANKFGAVPSIKPLQKLFTNAID</sequence>
<evidence type="ECO:0000313" key="2">
    <source>
        <dbReference type="EMBL" id="AZS31804.1"/>
    </source>
</evidence>
<dbReference type="OrthoDB" id="9809324at2"/>
<feature type="domain" description="ATPase AAA-type core" evidence="1">
    <location>
        <begin position="49"/>
        <end position="354"/>
    </location>
</feature>
<name>A0A3S9VZ14_9BACT</name>
<dbReference type="InterPro" id="IPR003959">
    <property type="entry name" value="ATPase_AAA_core"/>
</dbReference>
<dbReference type="Gene3D" id="3.40.50.300">
    <property type="entry name" value="P-loop containing nucleotide triphosphate hydrolases"/>
    <property type="match status" value="1"/>
</dbReference>
<keyword evidence="3" id="KW-1185">Reference proteome</keyword>
<dbReference type="AlphaFoldDB" id="A0A3S9VZ14"/>
<gene>
    <name evidence="2" type="ORF">D8S85_21130</name>
</gene>